<sequence>MTVLGHYGDLAKAVVDLQKLLDKSRKKSENWRDDVMRLDLHCRDQARRISELEGRLEQETQTSKAQIEQLQVEIRNLRHNEQYFYHEILNLRDVIDNLVAAQAEEVLKEDPEEDPEENENEMMRILGMETLWIRSIF</sequence>
<comment type="caution">
    <text evidence="2">The sequence shown here is derived from an EMBL/GenBank/DDBJ whole genome shotgun (WGS) entry which is preliminary data.</text>
</comment>
<evidence type="ECO:0000313" key="2">
    <source>
        <dbReference type="EMBL" id="KAL0428026.1"/>
    </source>
</evidence>
<feature type="coiled-coil region" evidence="1">
    <location>
        <begin position="42"/>
        <end position="80"/>
    </location>
</feature>
<dbReference type="EMBL" id="JACGWN010000010">
    <property type="protein sequence ID" value="KAL0428026.1"/>
    <property type="molecule type" value="Genomic_DNA"/>
</dbReference>
<name>A0AAW2VI48_9LAMI</name>
<proteinExistence type="predicted"/>
<protein>
    <submittedName>
        <fullName evidence="2">Uncharacterized protein</fullName>
    </submittedName>
</protein>
<organism evidence="2">
    <name type="scientific">Sesamum latifolium</name>
    <dbReference type="NCBI Taxonomy" id="2727402"/>
    <lineage>
        <taxon>Eukaryota</taxon>
        <taxon>Viridiplantae</taxon>
        <taxon>Streptophyta</taxon>
        <taxon>Embryophyta</taxon>
        <taxon>Tracheophyta</taxon>
        <taxon>Spermatophyta</taxon>
        <taxon>Magnoliopsida</taxon>
        <taxon>eudicotyledons</taxon>
        <taxon>Gunneridae</taxon>
        <taxon>Pentapetalae</taxon>
        <taxon>asterids</taxon>
        <taxon>lamiids</taxon>
        <taxon>Lamiales</taxon>
        <taxon>Pedaliaceae</taxon>
        <taxon>Sesamum</taxon>
    </lineage>
</organism>
<reference evidence="2" key="1">
    <citation type="submission" date="2020-06" db="EMBL/GenBank/DDBJ databases">
        <authorList>
            <person name="Li T."/>
            <person name="Hu X."/>
            <person name="Zhang T."/>
            <person name="Song X."/>
            <person name="Zhang H."/>
            <person name="Dai N."/>
            <person name="Sheng W."/>
            <person name="Hou X."/>
            <person name="Wei L."/>
        </authorList>
    </citation>
    <scope>NUCLEOTIDE SEQUENCE</scope>
    <source>
        <strain evidence="2">KEN1</strain>
        <tissue evidence="2">Leaf</tissue>
    </source>
</reference>
<dbReference type="AlphaFoldDB" id="A0AAW2VI48"/>
<keyword evidence="1" id="KW-0175">Coiled coil</keyword>
<gene>
    <name evidence="2" type="ORF">Slati_2977400</name>
</gene>
<accession>A0AAW2VI48</accession>
<reference evidence="2" key="2">
    <citation type="journal article" date="2024" name="Plant">
        <title>Genomic evolution and insights into agronomic trait innovations of Sesamum species.</title>
        <authorList>
            <person name="Miao H."/>
            <person name="Wang L."/>
            <person name="Qu L."/>
            <person name="Liu H."/>
            <person name="Sun Y."/>
            <person name="Le M."/>
            <person name="Wang Q."/>
            <person name="Wei S."/>
            <person name="Zheng Y."/>
            <person name="Lin W."/>
            <person name="Duan Y."/>
            <person name="Cao H."/>
            <person name="Xiong S."/>
            <person name="Wang X."/>
            <person name="Wei L."/>
            <person name="Li C."/>
            <person name="Ma Q."/>
            <person name="Ju M."/>
            <person name="Zhao R."/>
            <person name="Li G."/>
            <person name="Mu C."/>
            <person name="Tian Q."/>
            <person name="Mei H."/>
            <person name="Zhang T."/>
            <person name="Gao T."/>
            <person name="Zhang H."/>
        </authorList>
    </citation>
    <scope>NUCLEOTIDE SEQUENCE</scope>
    <source>
        <strain evidence="2">KEN1</strain>
    </source>
</reference>
<evidence type="ECO:0000256" key="1">
    <source>
        <dbReference type="SAM" id="Coils"/>
    </source>
</evidence>